<dbReference type="RefSeq" id="WP_425307421.1">
    <property type="nucleotide sequence ID" value="NZ_CP154795.1"/>
</dbReference>
<accession>A0ABZ3FK44</accession>
<name>A0ABZ3FK44_9ACTN</name>
<protein>
    <submittedName>
        <fullName evidence="1">Antitoxin</fullName>
    </submittedName>
</protein>
<dbReference type="EMBL" id="CP154795">
    <property type="protein sequence ID" value="XAN05985.1"/>
    <property type="molecule type" value="Genomic_DNA"/>
</dbReference>
<evidence type="ECO:0000313" key="1">
    <source>
        <dbReference type="EMBL" id="XAN05985.1"/>
    </source>
</evidence>
<sequence>MTDVLIRGVPDDDVQRIDAEAARLGLSRNAFLRREMNRIARHRTVRAATAEDYRKSLEALTDLESDEVMRQAWS</sequence>
<dbReference type="InterPro" id="IPR013321">
    <property type="entry name" value="Arc_rbn_hlx_hlx"/>
</dbReference>
<reference evidence="1 2" key="1">
    <citation type="submission" date="2024-04" db="EMBL/GenBank/DDBJ databases">
        <title>Isolation of an actinomycete strain from pig manure.</title>
        <authorList>
            <person name="Gong T."/>
            <person name="Yu Z."/>
            <person name="An M."/>
            <person name="Wei C."/>
            <person name="Yang W."/>
            <person name="Liu L."/>
        </authorList>
    </citation>
    <scope>NUCLEOTIDE SEQUENCE [LARGE SCALE GENOMIC DNA]</scope>
    <source>
        <strain evidence="1 2">ZF39</strain>
    </source>
</reference>
<keyword evidence="2" id="KW-1185">Reference proteome</keyword>
<dbReference type="Gene3D" id="1.10.1220.10">
    <property type="entry name" value="Met repressor-like"/>
    <property type="match status" value="1"/>
</dbReference>
<evidence type="ECO:0000313" key="2">
    <source>
        <dbReference type="Proteomes" id="UP001442841"/>
    </source>
</evidence>
<dbReference type="Proteomes" id="UP001442841">
    <property type="component" value="Chromosome"/>
</dbReference>
<organism evidence="1 2">
    <name type="scientific">Ammonicoccus fulvus</name>
    <dbReference type="NCBI Taxonomy" id="3138240"/>
    <lineage>
        <taxon>Bacteria</taxon>
        <taxon>Bacillati</taxon>
        <taxon>Actinomycetota</taxon>
        <taxon>Actinomycetes</taxon>
        <taxon>Propionibacteriales</taxon>
        <taxon>Propionibacteriaceae</taxon>
        <taxon>Ammonicoccus</taxon>
    </lineage>
</organism>
<gene>
    <name evidence="1" type="ORF">AADG42_01220</name>
</gene>
<proteinExistence type="predicted"/>